<dbReference type="InterPro" id="IPR053867">
    <property type="entry name" value="PhyR_sigma4"/>
</dbReference>
<feature type="modified residue" description="4-aspartylphosphate" evidence="2">
    <location>
        <position position="192"/>
    </location>
</feature>
<dbReference type="RefSeq" id="WP_047092201.1">
    <property type="nucleotide sequence ID" value="NZ_LBHU01000001.1"/>
</dbReference>
<keyword evidence="5" id="KW-1185">Reference proteome</keyword>
<organism evidence="4 5">
    <name type="scientific">Aurantiacibacter marinus</name>
    <dbReference type="NCBI Taxonomy" id="874156"/>
    <lineage>
        <taxon>Bacteria</taxon>
        <taxon>Pseudomonadati</taxon>
        <taxon>Pseudomonadota</taxon>
        <taxon>Alphaproteobacteria</taxon>
        <taxon>Sphingomonadales</taxon>
        <taxon>Erythrobacteraceae</taxon>
        <taxon>Aurantiacibacter</taxon>
    </lineage>
</organism>
<dbReference type="InterPro" id="IPR014605">
    <property type="entry name" value="Sig_resp-reg_PhyR"/>
</dbReference>
<dbReference type="STRING" id="874156.GCA_001021555_00977"/>
<dbReference type="PANTHER" id="PTHR44591:SF3">
    <property type="entry name" value="RESPONSE REGULATORY DOMAIN-CONTAINING PROTEIN"/>
    <property type="match status" value="1"/>
</dbReference>
<dbReference type="Gene3D" id="1.20.140.160">
    <property type="match status" value="1"/>
</dbReference>
<evidence type="ECO:0000259" key="3">
    <source>
        <dbReference type="PROSITE" id="PS50110"/>
    </source>
</evidence>
<dbReference type="AlphaFoldDB" id="A0A0H0XPU5"/>
<dbReference type="GO" id="GO:0000160">
    <property type="term" value="P:phosphorelay signal transduction system"/>
    <property type="evidence" value="ECO:0007669"/>
    <property type="project" value="InterPro"/>
</dbReference>
<proteinExistence type="predicted"/>
<dbReference type="NCBIfam" id="NF006623">
    <property type="entry name" value="PRK09191.1"/>
    <property type="match status" value="1"/>
</dbReference>
<dbReference type="InterPro" id="IPR001789">
    <property type="entry name" value="Sig_transdc_resp-reg_receiver"/>
</dbReference>
<dbReference type="PATRIC" id="fig|874156.12.peg.315"/>
<protein>
    <submittedName>
        <fullName evidence="4">Two-component response regulator</fullName>
    </submittedName>
</protein>
<dbReference type="Gene3D" id="3.40.50.2300">
    <property type="match status" value="1"/>
</dbReference>
<dbReference type="Proteomes" id="UP000053455">
    <property type="component" value="Unassembled WGS sequence"/>
</dbReference>
<dbReference type="Pfam" id="PF22233">
    <property type="entry name" value="PhyR_sigma-like"/>
    <property type="match status" value="1"/>
</dbReference>
<dbReference type="InterPro" id="IPR053866">
    <property type="entry name" value="PhyR_sigma2"/>
</dbReference>
<name>A0A0H0XPU5_9SPHN</name>
<evidence type="ECO:0000256" key="2">
    <source>
        <dbReference type="PROSITE-ProRule" id="PRU00169"/>
    </source>
</evidence>
<accession>A0A0H0XPU5</accession>
<sequence>MSIGAEVAAHLPFLRRYARALTGSQSTGDAFVQATLEAALADEELATSLRGGRVPLYAAFNKVWSSAYMEVADAGAESGSHEAAAQNQLKRITPVNRQALLLTTVEDFSPEDAGSIMGMAVDDVNTLVSEAVAEIQRENTTSVLIIEDEPLISMQLEDLVRSLGHDICGTAATRTQAQEVVAEKTPGLVLADIQLADGSSGLDAVDDILAMDSVPVIFITAYPERLLTGDRPEPTYLITKPFQEDTVRAAISQALFFGTSRPLD</sequence>
<keyword evidence="1 2" id="KW-0597">Phosphoprotein</keyword>
<reference evidence="4 5" key="1">
    <citation type="submission" date="2015-04" db="EMBL/GenBank/DDBJ databases">
        <title>The draft genome sequence of Erythrobacter marinus HWDM-33.</title>
        <authorList>
            <person name="Zhuang L."/>
            <person name="Liu Y."/>
            <person name="Shao Z."/>
        </authorList>
    </citation>
    <scope>NUCLEOTIDE SEQUENCE [LARGE SCALE GENOMIC DNA]</scope>
    <source>
        <strain evidence="4 5">HWDM-33</strain>
    </source>
</reference>
<feature type="domain" description="Response regulatory" evidence="3">
    <location>
        <begin position="142"/>
        <end position="255"/>
    </location>
</feature>
<evidence type="ECO:0000313" key="5">
    <source>
        <dbReference type="Proteomes" id="UP000053455"/>
    </source>
</evidence>
<dbReference type="InterPro" id="IPR050595">
    <property type="entry name" value="Bact_response_regulator"/>
</dbReference>
<dbReference type="EMBL" id="LBHU01000001">
    <property type="protein sequence ID" value="KLI64339.1"/>
    <property type="molecule type" value="Genomic_DNA"/>
</dbReference>
<dbReference type="OrthoDB" id="9786101at2"/>
<dbReference type="PANTHER" id="PTHR44591">
    <property type="entry name" value="STRESS RESPONSE REGULATOR PROTEIN 1"/>
    <property type="match status" value="1"/>
</dbReference>
<dbReference type="CDD" id="cd17540">
    <property type="entry name" value="REC_PhyR"/>
    <property type="match status" value="1"/>
</dbReference>
<dbReference type="Pfam" id="PF22029">
    <property type="entry name" value="PhyR_sigma2"/>
    <property type="match status" value="1"/>
</dbReference>
<evidence type="ECO:0000256" key="1">
    <source>
        <dbReference type="ARBA" id="ARBA00022553"/>
    </source>
</evidence>
<comment type="caution">
    <text evidence="4">The sequence shown here is derived from an EMBL/GenBank/DDBJ whole genome shotgun (WGS) entry which is preliminary data.</text>
</comment>
<gene>
    <name evidence="4" type="ORF">AAV99_01515</name>
</gene>
<dbReference type="PROSITE" id="PS50110">
    <property type="entry name" value="RESPONSE_REGULATORY"/>
    <property type="match status" value="1"/>
</dbReference>
<dbReference type="InterPro" id="IPR011006">
    <property type="entry name" value="CheY-like_superfamily"/>
</dbReference>
<dbReference type="Pfam" id="PF00072">
    <property type="entry name" value="Response_reg"/>
    <property type="match status" value="1"/>
</dbReference>
<dbReference type="SUPFAM" id="SSF52172">
    <property type="entry name" value="CheY-like"/>
    <property type="match status" value="1"/>
</dbReference>
<dbReference type="SMART" id="SM00448">
    <property type="entry name" value="REC"/>
    <property type="match status" value="1"/>
</dbReference>
<dbReference type="PIRSF" id="PIRSF036400">
    <property type="entry name" value="RR_Ctr_UCP036400"/>
    <property type="match status" value="1"/>
</dbReference>
<evidence type="ECO:0000313" key="4">
    <source>
        <dbReference type="EMBL" id="KLI64339.1"/>
    </source>
</evidence>